<dbReference type="EMBL" id="KQ434791">
    <property type="protein sequence ID" value="KZC05361.1"/>
    <property type="molecule type" value="Genomic_DNA"/>
</dbReference>
<accession>A0A154P0I4</accession>
<dbReference type="InterPro" id="IPR018056">
    <property type="entry name" value="Kringle_CS"/>
</dbReference>
<dbReference type="PANTHER" id="PTHR24261">
    <property type="entry name" value="PLASMINOGEN-RELATED"/>
    <property type="match status" value="1"/>
</dbReference>
<evidence type="ECO:0000256" key="4">
    <source>
        <dbReference type="SAM" id="Phobius"/>
    </source>
</evidence>
<comment type="caution">
    <text evidence="3">Lacks conserved residue(s) required for the propagation of feature annotation.</text>
</comment>
<keyword evidence="1 3" id="KW-0420">Kringle</keyword>
<evidence type="ECO:0000313" key="6">
    <source>
        <dbReference type="EMBL" id="KZC05361.1"/>
    </source>
</evidence>
<gene>
    <name evidence="6" type="ORF">WN55_05390</name>
</gene>
<evidence type="ECO:0000256" key="1">
    <source>
        <dbReference type="ARBA" id="ARBA00022572"/>
    </source>
</evidence>
<dbReference type="STRING" id="178035.A0A154P0I4"/>
<dbReference type="SMART" id="SM00209">
    <property type="entry name" value="TSP1"/>
    <property type="match status" value="1"/>
</dbReference>
<dbReference type="InterPro" id="IPR000001">
    <property type="entry name" value="Kringle"/>
</dbReference>
<keyword evidence="2" id="KW-1015">Disulfide bond</keyword>
<protein>
    <submittedName>
        <fullName evidence="6">Hepatocyte growth factor-like protein</fullName>
    </submittedName>
</protein>
<evidence type="ECO:0000256" key="2">
    <source>
        <dbReference type="ARBA" id="ARBA00023157"/>
    </source>
</evidence>
<proteinExistence type="predicted"/>
<keyword evidence="4" id="KW-1133">Transmembrane helix</keyword>
<feature type="domain" description="Kringle" evidence="5">
    <location>
        <begin position="46"/>
        <end position="189"/>
    </location>
</feature>
<name>A0A154P0I4_DUFNO</name>
<dbReference type="PROSITE" id="PS50092">
    <property type="entry name" value="TSP1"/>
    <property type="match status" value="1"/>
</dbReference>
<dbReference type="InterPro" id="IPR038178">
    <property type="entry name" value="Kringle_sf"/>
</dbReference>
<keyword evidence="4" id="KW-0812">Transmembrane</keyword>
<dbReference type="SUPFAM" id="SSF57440">
    <property type="entry name" value="Kringle-like"/>
    <property type="match status" value="3"/>
</dbReference>
<feature type="transmembrane region" description="Helical" evidence="4">
    <location>
        <begin position="17"/>
        <end position="35"/>
    </location>
</feature>
<dbReference type="SUPFAM" id="SSF82895">
    <property type="entry name" value="TSP-1 type 1 repeat"/>
    <property type="match status" value="1"/>
</dbReference>
<dbReference type="PROSITE" id="PS00021">
    <property type="entry name" value="KRINGLE_1"/>
    <property type="match status" value="2"/>
</dbReference>
<reference evidence="6 7" key="1">
    <citation type="submission" date="2015-07" db="EMBL/GenBank/DDBJ databases">
        <title>The genome of Dufourea novaeangliae.</title>
        <authorList>
            <person name="Pan H."/>
            <person name="Kapheim K."/>
        </authorList>
    </citation>
    <scope>NUCLEOTIDE SEQUENCE [LARGE SCALE GENOMIC DNA]</scope>
    <source>
        <strain evidence="6">0120121106</strain>
        <tissue evidence="6">Whole body</tissue>
    </source>
</reference>
<organism evidence="6 7">
    <name type="scientific">Dufourea novaeangliae</name>
    <name type="common">Sweat bee</name>
    <dbReference type="NCBI Taxonomy" id="178035"/>
    <lineage>
        <taxon>Eukaryota</taxon>
        <taxon>Metazoa</taxon>
        <taxon>Ecdysozoa</taxon>
        <taxon>Arthropoda</taxon>
        <taxon>Hexapoda</taxon>
        <taxon>Insecta</taxon>
        <taxon>Pterygota</taxon>
        <taxon>Neoptera</taxon>
        <taxon>Endopterygota</taxon>
        <taxon>Hymenoptera</taxon>
        <taxon>Apocrita</taxon>
        <taxon>Aculeata</taxon>
        <taxon>Apoidea</taxon>
        <taxon>Anthophila</taxon>
        <taxon>Halictidae</taxon>
        <taxon>Rophitinae</taxon>
        <taxon>Dufourea</taxon>
    </lineage>
</organism>
<evidence type="ECO:0000313" key="7">
    <source>
        <dbReference type="Proteomes" id="UP000076502"/>
    </source>
</evidence>
<dbReference type="Gene3D" id="2.20.100.10">
    <property type="entry name" value="Thrombospondin type-1 (TSP1) repeat"/>
    <property type="match status" value="1"/>
</dbReference>
<evidence type="ECO:0000259" key="5">
    <source>
        <dbReference type="PROSITE" id="PS50070"/>
    </source>
</evidence>
<dbReference type="InterPro" id="IPR050759">
    <property type="entry name" value="Serine_protease_kringle"/>
</dbReference>
<sequence length="1324" mass="150565">MTVIETGWLINMYHEKYYYILLFWALNLMVIFYKIPLIMAEKECRLSGPGTEYGGTRKVGSSGRKCMSWNKGHKGVDVKGDFRPRYDLTGSDAAEPRHAAAFKAYCGVKGLACRKRTLFFFPYSSGVWIRLVLFSQISKFDEEKFPEESRKKAKHFCRNPSGDSGGPWCYVEQEDSEYVEKDYCDIPFCDAKEYLTFSKNGSDYSVLTKLNAPSGNTTFWMKLWDPSDEKNGAAKILLSLLPVPASAEKIAEDWSAGVELVFANSGSRQTFPKYDDEDVFENTPEILLGTKWTGIWITWGGGFISAGIEGRLKPILMQEYKRKHSITSLYPETFLYYGLQGTGVLWSTSFPQKQCEIHTTFGIDFSRVWTMEKNNDTNDVRVFVRASQNIHIRLYRTPGMEYPCVTVTIGKDISTLTYQEDEDSAEHFLKEIPSKSILDFWSWREFSISIFGDHFRLFYHKARATVELFYINNILFATLRWFSVGSKNTIAQWTLFCSPEAADAVETPSPPNCISDLKDYFYKGAQWTSINEVPCIPWISKEVPKDEKTDNKFVDGSALKALNKCRNPARDPSGPYCYSFTPWESVTISKQYCPIRYCRSSECRMAGTANDYVGTLSETRSGRTCDYWLTDDDIAPQRTEELEFTTVHTTSKRTQRPSQYTPKYVPVPKLKSVGTVKREHFNDSLYPDGSAKNASNYCRNPSRNIAGTWCYTTDLSVPQDLCNVRDCERPEEYTILVRGDAAKRRLYVLPEYRFEGVRFALKTWEPDQPDCIVFVFTADDGLKSRYILKIGALDNEKVLLYYESETEAVALVKKKTLPHLLYLGKWSTFTLSIPRGQVLLYYEDEPIPLFEWSHKDPPSVFLPVYYHYSSERGRTIGVAVDYDTGCPLENTRTDRYTRILSISAWSKKEVERPDQVTFHLRGKGAITIPLLMLPAIPGFYALTLSERDNWMLFTRNAYPNVTIFHRQKASTPLFTINSWTNITIRWSGSTIDVFCNATNVFHYEHVNPLLFYFFSIGVDNGGWVTWSVNCVPMDIDGLPIDGGWSEWGPWACSASCNGGTGTRKRRCNSPAPNVKGEPCVGPHTMVGRCNEISCGDITQDTITLLNRRIRTNHTALTVQEYRSTTIAADSDIIELIDKESSHSELQWSLNGIFVEEETGRVEIKSYNIQIIKASVNDSGVYALTLRRIGGTYSIIKVVSLAVIPAKQNVQIRTTLSVTVLCHCTVLGHVYSDLQVSWLVQNKTWKDYGITLPVAADIEHILKVNKTHEGQWQCIVKQNDLNFVWITNIISVKGYIARLAANLLPISPQMVDIRSCIPVVAMLGT</sequence>
<dbReference type="PROSITE" id="PS50070">
    <property type="entry name" value="KRINGLE_2"/>
    <property type="match status" value="3"/>
</dbReference>
<feature type="domain" description="Kringle" evidence="5">
    <location>
        <begin position="522"/>
        <end position="598"/>
    </location>
</feature>
<dbReference type="SMART" id="SM00130">
    <property type="entry name" value="KR"/>
    <property type="match status" value="2"/>
</dbReference>
<evidence type="ECO:0000256" key="3">
    <source>
        <dbReference type="PROSITE-ProRule" id="PRU00121"/>
    </source>
</evidence>
<dbReference type="Proteomes" id="UP000076502">
    <property type="component" value="Unassembled WGS sequence"/>
</dbReference>
<dbReference type="InterPro" id="IPR013806">
    <property type="entry name" value="Kringle-like"/>
</dbReference>
<dbReference type="Pfam" id="PF00090">
    <property type="entry name" value="TSP_1"/>
    <property type="match status" value="1"/>
</dbReference>
<dbReference type="FunFam" id="2.20.100.10:FF:000001">
    <property type="entry name" value="semaphorin-5A isoform X1"/>
    <property type="match status" value="1"/>
</dbReference>
<dbReference type="InterPro" id="IPR000884">
    <property type="entry name" value="TSP1_rpt"/>
</dbReference>
<dbReference type="PANTHER" id="PTHR24261:SF7">
    <property type="entry name" value="KRINGLE DOMAIN-CONTAINING PROTEIN"/>
    <property type="match status" value="1"/>
</dbReference>
<keyword evidence="7" id="KW-1185">Reference proteome</keyword>
<feature type="domain" description="Kringle" evidence="5">
    <location>
        <begin position="605"/>
        <end position="727"/>
    </location>
</feature>
<keyword evidence="4" id="KW-0472">Membrane</keyword>
<dbReference type="Gene3D" id="2.40.20.10">
    <property type="entry name" value="Plasminogen Kringle 4"/>
    <property type="match status" value="3"/>
</dbReference>
<dbReference type="InterPro" id="IPR036383">
    <property type="entry name" value="TSP1_rpt_sf"/>
</dbReference>